<evidence type="ECO:0000256" key="1">
    <source>
        <dbReference type="ARBA" id="ARBA00003787"/>
    </source>
</evidence>
<dbReference type="InterPro" id="IPR030802">
    <property type="entry name" value="Permease_MalE"/>
</dbReference>
<feature type="transmembrane region" description="Helical" evidence="2">
    <location>
        <begin position="196"/>
        <end position="214"/>
    </location>
</feature>
<feature type="domain" description="STAS" evidence="3">
    <location>
        <begin position="7"/>
        <end position="129"/>
    </location>
</feature>
<dbReference type="InterPro" id="IPR003453">
    <property type="entry name" value="ABC_MlaE_roteobac"/>
</dbReference>
<feature type="transmembrane region" description="Helical" evidence="2">
    <location>
        <begin position="356"/>
        <end position="377"/>
    </location>
</feature>
<feature type="transmembrane region" description="Helical" evidence="2">
    <location>
        <begin position="316"/>
        <end position="336"/>
    </location>
</feature>
<proteinExistence type="inferred from homology"/>
<keyword evidence="5" id="KW-1185">Reference proteome</keyword>
<dbReference type="Gene3D" id="3.30.750.24">
    <property type="entry name" value="STAS domain"/>
    <property type="match status" value="1"/>
</dbReference>
<dbReference type="InterPro" id="IPR002645">
    <property type="entry name" value="STAS_dom"/>
</dbReference>
<evidence type="ECO:0000259" key="3">
    <source>
        <dbReference type="PROSITE" id="PS50801"/>
    </source>
</evidence>
<evidence type="ECO:0000256" key="2">
    <source>
        <dbReference type="RuleBase" id="RU362044"/>
    </source>
</evidence>
<keyword evidence="2" id="KW-0472">Membrane</keyword>
<dbReference type="NCBIfam" id="TIGR00056">
    <property type="entry name" value="MlaE family lipid ABC transporter permease subunit"/>
    <property type="match status" value="1"/>
</dbReference>
<keyword evidence="2" id="KW-1003">Cell membrane</keyword>
<protein>
    <submittedName>
        <fullName evidence="4">MlaE family lipid ABC transporter permease subunit</fullName>
    </submittedName>
</protein>
<dbReference type="InterPro" id="IPR036513">
    <property type="entry name" value="STAS_dom_sf"/>
</dbReference>
<reference evidence="4 5" key="1">
    <citation type="submission" date="2023-10" db="EMBL/GenBank/DDBJ databases">
        <title>Novel methanotroph of the genus Methylocapsa from a subarctic wetland.</title>
        <authorList>
            <person name="Belova S.E."/>
            <person name="Oshkin I.Y."/>
            <person name="Miroshnikov K."/>
            <person name="Dedysh S.N."/>
        </authorList>
    </citation>
    <scope>NUCLEOTIDE SEQUENCE [LARGE SCALE GENOMIC DNA]</scope>
    <source>
        <strain evidence="4 5">RX1</strain>
    </source>
</reference>
<comment type="subcellular location">
    <subcellularLocation>
        <location evidence="2">Cell inner membrane</location>
        <topology evidence="2">Multi-pass membrane protein</topology>
    </subcellularLocation>
</comment>
<keyword evidence="2" id="KW-1133">Transmembrane helix</keyword>
<comment type="function">
    <text evidence="1">Could be part of an ABC transporter complex.</text>
</comment>
<sequence>MDVLDGPTFSSQRSGDAVRLSLAGHWTLDASAAIEAGAKALLSEGGAARRAILDLGAVARLDTAGAWLIDKTRQELGAKGVEAKLESIRPEFGILLEEARFRAFDAPPARRSSYMINLFADVGESVANAGRDLLNAVNCLGEFVATLGKSLAQPKRFRTASLFSHMEAIALRGVPIIVLINFLVGAIVAQQGLFQLRRFGATILVVDLVGILILRELGVMLTAIMTAGRSGSAITAELGSMKMREEIDALKVMGMQPMDVLIAPRILALVISVPLLTFIGDMSAIFGGIIVSWVYGGISPRSFIALLPEAIGLHTFLSGMIKAPFMGFVIGLIASVEGLAVEGSAESLGRRVTASVVKSIFMVIVVDGVFAMFFAGIRF</sequence>
<dbReference type="Pfam" id="PF01740">
    <property type="entry name" value="STAS"/>
    <property type="match status" value="1"/>
</dbReference>
<dbReference type="RefSeq" id="WP_407337528.1">
    <property type="nucleotide sequence ID" value="NZ_CP136862.1"/>
</dbReference>
<organism evidence="4 5">
    <name type="scientific">Methylocapsa polymorpha</name>
    <dbReference type="NCBI Taxonomy" id="3080828"/>
    <lineage>
        <taxon>Bacteria</taxon>
        <taxon>Pseudomonadati</taxon>
        <taxon>Pseudomonadota</taxon>
        <taxon>Alphaproteobacteria</taxon>
        <taxon>Hyphomicrobiales</taxon>
        <taxon>Beijerinckiaceae</taxon>
        <taxon>Methylocapsa</taxon>
    </lineage>
</organism>
<dbReference type="PANTHER" id="PTHR30188:SF3">
    <property type="entry name" value="ABC TRANSPORTER PERMEASE"/>
    <property type="match status" value="1"/>
</dbReference>
<accession>A0ABZ0HMI0</accession>
<feature type="transmembrane region" description="Helical" evidence="2">
    <location>
        <begin position="285"/>
        <end position="304"/>
    </location>
</feature>
<feature type="transmembrane region" description="Helical" evidence="2">
    <location>
        <begin position="169"/>
        <end position="189"/>
    </location>
</feature>
<comment type="similarity">
    <text evidence="2">Belongs to the MlaE permease family.</text>
</comment>
<dbReference type="PROSITE" id="PS50801">
    <property type="entry name" value="STAS"/>
    <property type="match status" value="1"/>
</dbReference>
<dbReference type="Proteomes" id="UP001626536">
    <property type="component" value="Chromosome"/>
</dbReference>
<keyword evidence="2" id="KW-0997">Cell inner membrane</keyword>
<dbReference type="SUPFAM" id="SSF52091">
    <property type="entry name" value="SpoIIaa-like"/>
    <property type="match status" value="1"/>
</dbReference>
<gene>
    <name evidence="4" type="ORF">RZS28_09495</name>
</gene>
<keyword evidence="2" id="KW-0812">Transmembrane</keyword>
<dbReference type="EMBL" id="CP136862">
    <property type="protein sequence ID" value="WOJ88091.1"/>
    <property type="molecule type" value="Genomic_DNA"/>
</dbReference>
<name>A0ABZ0HMI0_9HYPH</name>
<feature type="transmembrane region" description="Helical" evidence="2">
    <location>
        <begin position="260"/>
        <end position="279"/>
    </location>
</feature>
<dbReference type="Pfam" id="PF02405">
    <property type="entry name" value="MlaE"/>
    <property type="match status" value="1"/>
</dbReference>
<evidence type="ECO:0000313" key="4">
    <source>
        <dbReference type="EMBL" id="WOJ88091.1"/>
    </source>
</evidence>
<dbReference type="PANTHER" id="PTHR30188">
    <property type="entry name" value="ABC TRANSPORTER PERMEASE PROTEIN-RELATED"/>
    <property type="match status" value="1"/>
</dbReference>
<evidence type="ECO:0000313" key="5">
    <source>
        <dbReference type="Proteomes" id="UP001626536"/>
    </source>
</evidence>